<protein>
    <recommendedName>
        <fullName evidence="4">PH domain-containing protein</fullName>
    </recommendedName>
</protein>
<dbReference type="RefSeq" id="WP_184559368.1">
    <property type="nucleotide sequence ID" value="NZ_JACHKS010000003.1"/>
</dbReference>
<keyword evidence="1" id="KW-0472">Membrane</keyword>
<organism evidence="2 3">
    <name type="scientific">Chryseobacterium sediminis</name>
    <dbReference type="NCBI Taxonomy" id="1679494"/>
    <lineage>
        <taxon>Bacteria</taxon>
        <taxon>Pseudomonadati</taxon>
        <taxon>Bacteroidota</taxon>
        <taxon>Flavobacteriia</taxon>
        <taxon>Flavobacteriales</taxon>
        <taxon>Weeksellaceae</taxon>
        <taxon>Chryseobacterium group</taxon>
        <taxon>Chryseobacterium</taxon>
    </lineage>
</organism>
<feature type="transmembrane region" description="Helical" evidence="1">
    <location>
        <begin position="95"/>
        <end position="116"/>
    </location>
</feature>
<feature type="transmembrane region" description="Helical" evidence="1">
    <location>
        <begin position="46"/>
        <end position="63"/>
    </location>
</feature>
<evidence type="ECO:0000313" key="3">
    <source>
        <dbReference type="Proteomes" id="UP000587367"/>
    </source>
</evidence>
<keyword evidence="1" id="KW-1133">Transmembrane helix</keyword>
<evidence type="ECO:0000313" key="2">
    <source>
        <dbReference type="EMBL" id="MBB6332834.1"/>
    </source>
</evidence>
<evidence type="ECO:0008006" key="4">
    <source>
        <dbReference type="Google" id="ProtNLM"/>
    </source>
</evidence>
<gene>
    <name evidence="2" type="ORF">HNP24_003837</name>
</gene>
<evidence type="ECO:0000256" key="1">
    <source>
        <dbReference type="SAM" id="Phobius"/>
    </source>
</evidence>
<keyword evidence="1" id="KW-0812">Transmembrane</keyword>
<dbReference type="EMBL" id="JACHKS010000003">
    <property type="protein sequence ID" value="MBB6332834.1"/>
    <property type="molecule type" value="Genomic_DNA"/>
</dbReference>
<proteinExistence type="predicted"/>
<comment type="caution">
    <text evidence="2">The sequence shown here is derived from an EMBL/GenBank/DDBJ whole genome shotgun (WGS) entry which is preliminary data.</text>
</comment>
<sequence length="159" mass="18409">MEDFKHIKREGSGYEVKQYIAFQHIIGAAWICISILLIINTSYLKTGIVLLIFSILLTIVSFIPPKVSFDPENQLLIVTHNGLNRKKFIYRLEDFAGFELQTFRLGFIPLGCYLYANFKNVSHFKRPVISQSFSKRKMQEITNELEDINKKTIKNTSTV</sequence>
<accession>A0ABR6Q4E5</accession>
<reference evidence="2 3" key="1">
    <citation type="submission" date="2020-08" db="EMBL/GenBank/DDBJ databases">
        <title>Functional genomics of gut bacteria from endangered species of beetles.</title>
        <authorList>
            <person name="Carlos-Shanley C."/>
        </authorList>
    </citation>
    <scope>NUCLEOTIDE SEQUENCE [LARGE SCALE GENOMIC DNA]</scope>
    <source>
        <strain evidence="2 3">S00068</strain>
    </source>
</reference>
<keyword evidence="3" id="KW-1185">Reference proteome</keyword>
<feature type="transmembrane region" description="Helical" evidence="1">
    <location>
        <begin position="20"/>
        <end position="39"/>
    </location>
</feature>
<name>A0ABR6Q4E5_9FLAO</name>
<dbReference type="Proteomes" id="UP000587367">
    <property type="component" value="Unassembled WGS sequence"/>
</dbReference>